<evidence type="ECO:0008006" key="3">
    <source>
        <dbReference type="Google" id="ProtNLM"/>
    </source>
</evidence>
<sequence length="153" mass="16361">MKLSRKVGRILSIVLVSVILATIGVSGATAIDIAPHDTDTAPNIGALRADVDTRIALSNITEFNPADRCVGIHTLTAVVQNDAGDPLDNETVTVKNSLGETVFTGYTDSAGQIDVQLSQGKYDVYVQNQHQQVNLNKDRTVTFTLGQDVLPKT</sequence>
<dbReference type="RefSeq" id="WP_076431381.1">
    <property type="nucleotide sequence ID" value="NZ_FTNO01000004.1"/>
</dbReference>
<accession>A0A1N7DB79</accession>
<dbReference type="AlphaFoldDB" id="A0A1N7DB79"/>
<evidence type="ECO:0000313" key="2">
    <source>
        <dbReference type="Proteomes" id="UP000186914"/>
    </source>
</evidence>
<evidence type="ECO:0000313" key="1">
    <source>
        <dbReference type="EMBL" id="SIR73090.1"/>
    </source>
</evidence>
<keyword evidence="2" id="KW-1185">Reference proteome</keyword>
<dbReference type="SUPFAM" id="SSF49478">
    <property type="entry name" value="Cna protein B-type domain"/>
    <property type="match status" value="1"/>
</dbReference>
<reference evidence="2" key="1">
    <citation type="submission" date="2017-01" db="EMBL/GenBank/DDBJ databases">
        <authorList>
            <person name="Varghese N."/>
            <person name="Submissions S."/>
        </authorList>
    </citation>
    <scope>NUCLEOTIDE SEQUENCE [LARGE SCALE GENOMIC DNA]</scope>
    <source>
        <strain evidence="2">CGMCC 1.7737</strain>
    </source>
</reference>
<dbReference type="EMBL" id="FTNO01000004">
    <property type="protein sequence ID" value="SIR73090.1"/>
    <property type="molecule type" value="Genomic_DNA"/>
</dbReference>
<name>A0A1N7DB79_9EURY</name>
<dbReference type="InterPro" id="IPR013783">
    <property type="entry name" value="Ig-like_fold"/>
</dbReference>
<dbReference type="OrthoDB" id="214726at2157"/>
<protein>
    <recommendedName>
        <fullName evidence="3">Carboxypeptidase regulatory-like domain-containing protein</fullName>
    </recommendedName>
</protein>
<organism evidence="1 2">
    <name type="scientific">Haladaptatus litoreus</name>
    <dbReference type="NCBI Taxonomy" id="553468"/>
    <lineage>
        <taxon>Archaea</taxon>
        <taxon>Methanobacteriati</taxon>
        <taxon>Methanobacteriota</taxon>
        <taxon>Stenosarchaea group</taxon>
        <taxon>Halobacteria</taxon>
        <taxon>Halobacteriales</taxon>
        <taxon>Haladaptataceae</taxon>
        <taxon>Haladaptatus</taxon>
    </lineage>
</organism>
<proteinExistence type="predicted"/>
<dbReference type="Proteomes" id="UP000186914">
    <property type="component" value="Unassembled WGS sequence"/>
</dbReference>
<gene>
    <name evidence="1" type="ORF">SAMN05421858_3482</name>
</gene>
<dbReference type="Gene3D" id="2.60.40.10">
    <property type="entry name" value="Immunoglobulins"/>
    <property type="match status" value="1"/>
</dbReference>